<name>A0AAD9NKT4_RIDPI</name>
<keyword evidence="9" id="KW-1185">Reference proteome</keyword>
<dbReference type="Pfam" id="PF12661">
    <property type="entry name" value="hEGF"/>
    <property type="match status" value="1"/>
</dbReference>
<accession>A0AAD9NKT4</accession>
<evidence type="ECO:0000256" key="1">
    <source>
        <dbReference type="ARBA" id="ARBA00022536"/>
    </source>
</evidence>
<dbReference type="SMART" id="SM00179">
    <property type="entry name" value="EGF_CA"/>
    <property type="match status" value="2"/>
</dbReference>
<dbReference type="CDD" id="cd00054">
    <property type="entry name" value="EGF_CA"/>
    <property type="match status" value="2"/>
</dbReference>
<evidence type="ECO:0000256" key="2">
    <source>
        <dbReference type="ARBA" id="ARBA00022729"/>
    </source>
</evidence>
<organism evidence="8 9">
    <name type="scientific">Ridgeia piscesae</name>
    <name type="common">Tubeworm</name>
    <dbReference type="NCBI Taxonomy" id="27915"/>
    <lineage>
        <taxon>Eukaryota</taxon>
        <taxon>Metazoa</taxon>
        <taxon>Spiralia</taxon>
        <taxon>Lophotrochozoa</taxon>
        <taxon>Annelida</taxon>
        <taxon>Polychaeta</taxon>
        <taxon>Sedentaria</taxon>
        <taxon>Canalipalpata</taxon>
        <taxon>Sabellida</taxon>
        <taxon>Siboglinidae</taxon>
        <taxon>Ridgeia</taxon>
    </lineage>
</organism>
<dbReference type="InterPro" id="IPR018097">
    <property type="entry name" value="EGF_Ca-bd_CS"/>
</dbReference>
<dbReference type="PANTHER" id="PTHR12916">
    <property type="entry name" value="CYTOCHROME C OXIDASE POLYPEPTIDE VIC-2"/>
    <property type="match status" value="1"/>
</dbReference>
<dbReference type="PROSITE" id="PS50026">
    <property type="entry name" value="EGF_3"/>
    <property type="match status" value="2"/>
</dbReference>
<feature type="domain" description="EGF-like" evidence="7">
    <location>
        <begin position="19"/>
        <end position="55"/>
    </location>
</feature>
<dbReference type="SMART" id="SM00181">
    <property type="entry name" value="EGF"/>
    <property type="match status" value="2"/>
</dbReference>
<dbReference type="SUPFAM" id="SSF57196">
    <property type="entry name" value="EGF/Laminin"/>
    <property type="match status" value="2"/>
</dbReference>
<dbReference type="FunFam" id="2.10.25.10:FF:000066">
    <property type="entry name" value="FAT atypical cadherin 4"/>
    <property type="match status" value="1"/>
</dbReference>
<gene>
    <name evidence="8" type="ORF">NP493_1138g00009</name>
</gene>
<evidence type="ECO:0000256" key="6">
    <source>
        <dbReference type="PROSITE-ProRule" id="PRU00076"/>
    </source>
</evidence>
<dbReference type="PROSITE" id="PS01187">
    <property type="entry name" value="EGF_CA"/>
    <property type="match status" value="1"/>
</dbReference>
<keyword evidence="4 6" id="KW-1015">Disulfide bond</keyword>
<proteinExistence type="predicted"/>
<dbReference type="Gene3D" id="2.10.25.10">
    <property type="entry name" value="Laminin"/>
    <property type="match status" value="2"/>
</dbReference>
<evidence type="ECO:0000313" key="8">
    <source>
        <dbReference type="EMBL" id="KAK2170814.1"/>
    </source>
</evidence>
<dbReference type="Proteomes" id="UP001209878">
    <property type="component" value="Unassembled WGS sequence"/>
</dbReference>
<sequence>MFCFIDNKPDVTDEVSGSGGFGCECGPCMNGALCNDTDDGYTCTCAPGYTGEVCETEIDECESNPCENGATCKDAVNSYSCTCVAGYTGYNCDSGKFQKSNKTRNTRP</sequence>
<protein>
    <recommendedName>
        <fullName evidence="7">EGF-like domain-containing protein</fullName>
    </recommendedName>
</protein>
<keyword evidence="1 6" id="KW-0245">EGF-like domain</keyword>
<feature type="domain" description="EGF-like" evidence="7">
    <location>
        <begin position="57"/>
        <end position="93"/>
    </location>
</feature>
<evidence type="ECO:0000313" key="9">
    <source>
        <dbReference type="Proteomes" id="UP001209878"/>
    </source>
</evidence>
<feature type="disulfide bond" evidence="6">
    <location>
        <begin position="83"/>
        <end position="92"/>
    </location>
</feature>
<dbReference type="AlphaFoldDB" id="A0AAD9NKT4"/>
<dbReference type="PROSITE" id="PS00022">
    <property type="entry name" value="EGF_1"/>
    <property type="match status" value="3"/>
</dbReference>
<dbReference type="InterPro" id="IPR000742">
    <property type="entry name" value="EGF"/>
</dbReference>
<reference evidence="8" key="1">
    <citation type="journal article" date="2023" name="Mol. Biol. Evol.">
        <title>Third-Generation Sequencing Reveals the Adaptive Role of the Epigenome in Three Deep-Sea Polychaetes.</title>
        <authorList>
            <person name="Perez M."/>
            <person name="Aroh O."/>
            <person name="Sun Y."/>
            <person name="Lan Y."/>
            <person name="Juniper S.K."/>
            <person name="Young C.R."/>
            <person name="Angers B."/>
            <person name="Qian P.Y."/>
        </authorList>
    </citation>
    <scope>NUCLEOTIDE SEQUENCE</scope>
    <source>
        <strain evidence="8">R07B-5</strain>
    </source>
</reference>
<dbReference type="FunFam" id="2.10.25.10:FF:000004">
    <property type="entry name" value="Neurogenic locus notch 1"/>
    <property type="match status" value="1"/>
</dbReference>
<keyword evidence="3" id="KW-0677">Repeat</keyword>
<dbReference type="PROSITE" id="PS00010">
    <property type="entry name" value="ASX_HYDROXYL"/>
    <property type="match status" value="2"/>
</dbReference>
<dbReference type="PANTHER" id="PTHR12916:SF4">
    <property type="entry name" value="UNINFLATABLE, ISOFORM C"/>
    <property type="match status" value="1"/>
</dbReference>
<evidence type="ECO:0000256" key="4">
    <source>
        <dbReference type="ARBA" id="ARBA00023157"/>
    </source>
</evidence>
<dbReference type="PROSITE" id="PS01186">
    <property type="entry name" value="EGF_2"/>
    <property type="match status" value="2"/>
</dbReference>
<dbReference type="InterPro" id="IPR001881">
    <property type="entry name" value="EGF-like_Ca-bd_dom"/>
</dbReference>
<keyword evidence="2" id="KW-0732">Signal</keyword>
<keyword evidence="5" id="KW-0325">Glycoprotein</keyword>
<dbReference type="GO" id="GO:0005509">
    <property type="term" value="F:calcium ion binding"/>
    <property type="evidence" value="ECO:0007669"/>
    <property type="project" value="InterPro"/>
</dbReference>
<evidence type="ECO:0000256" key="5">
    <source>
        <dbReference type="ARBA" id="ARBA00023180"/>
    </source>
</evidence>
<comment type="caution">
    <text evidence="8">The sequence shown here is derived from an EMBL/GenBank/DDBJ whole genome shotgun (WGS) entry which is preliminary data.</text>
</comment>
<evidence type="ECO:0000256" key="3">
    <source>
        <dbReference type="ARBA" id="ARBA00022737"/>
    </source>
</evidence>
<comment type="caution">
    <text evidence="6">Lacks conserved residue(s) required for the propagation of feature annotation.</text>
</comment>
<dbReference type="Pfam" id="PF00008">
    <property type="entry name" value="EGF"/>
    <property type="match status" value="1"/>
</dbReference>
<feature type="disulfide bond" evidence="6">
    <location>
        <begin position="45"/>
        <end position="54"/>
    </location>
</feature>
<dbReference type="EMBL" id="JAODUO010001137">
    <property type="protein sequence ID" value="KAK2170814.1"/>
    <property type="molecule type" value="Genomic_DNA"/>
</dbReference>
<dbReference type="PRINTS" id="PR00010">
    <property type="entry name" value="EGFBLOOD"/>
</dbReference>
<dbReference type="InterPro" id="IPR013032">
    <property type="entry name" value="EGF-like_CS"/>
</dbReference>
<evidence type="ECO:0000259" key="7">
    <source>
        <dbReference type="PROSITE" id="PS50026"/>
    </source>
</evidence>
<dbReference type="InterPro" id="IPR000152">
    <property type="entry name" value="EGF-type_Asp/Asn_hydroxyl_site"/>
</dbReference>